<feature type="region of interest" description="Disordered" evidence="1">
    <location>
        <begin position="1"/>
        <end position="30"/>
    </location>
</feature>
<keyword evidence="3" id="KW-1185">Reference proteome</keyword>
<evidence type="ECO:0008006" key="4">
    <source>
        <dbReference type="Google" id="ProtNLM"/>
    </source>
</evidence>
<sequence>MIEDKKCGKNQNKNMIRGTNEGTNEDQMSGHYKQLSENAQKWVGVYKEENLRTNGMSRKEKDAENEAHKIYEASRNNFNDIIFLMKLCALELHCDTTRYRPECEAGNEKSGGSTKRSRTTEEGEYCVHSNPETPTSDGLTVKHPKCCDAAKKGKRKASNEITTKLHSLCLTRENELEVMKK</sequence>
<accession>A0A9R1W5W6</accession>
<organism evidence="2 3">
    <name type="scientific">Lactuca sativa</name>
    <name type="common">Garden lettuce</name>
    <dbReference type="NCBI Taxonomy" id="4236"/>
    <lineage>
        <taxon>Eukaryota</taxon>
        <taxon>Viridiplantae</taxon>
        <taxon>Streptophyta</taxon>
        <taxon>Embryophyta</taxon>
        <taxon>Tracheophyta</taxon>
        <taxon>Spermatophyta</taxon>
        <taxon>Magnoliopsida</taxon>
        <taxon>eudicotyledons</taxon>
        <taxon>Gunneridae</taxon>
        <taxon>Pentapetalae</taxon>
        <taxon>asterids</taxon>
        <taxon>campanulids</taxon>
        <taxon>Asterales</taxon>
        <taxon>Asteraceae</taxon>
        <taxon>Cichorioideae</taxon>
        <taxon>Cichorieae</taxon>
        <taxon>Lactucinae</taxon>
        <taxon>Lactuca</taxon>
    </lineage>
</organism>
<dbReference type="AlphaFoldDB" id="A0A9R1W5W6"/>
<dbReference type="Proteomes" id="UP000235145">
    <property type="component" value="Unassembled WGS sequence"/>
</dbReference>
<feature type="region of interest" description="Disordered" evidence="1">
    <location>
        <begin position="103"/>
        <end position="140"/>
    </location>
</feature>
<gene>
    <name evidence="2" type="ORF">LSAT_V11C300115350</name>
</gene>
<comment type="caution">
    <text evidence="2">The sequence shown here is derived from an EMBL/GenBank/DDBJ whole genome shotgun (WGS) entry which is preliminary data.</text>
</comment>
<dbReference type="PANTHER" id="PTHR45023">
    <property type="match status" value="1"/>
</dbReference>
<proteinExistence type="predicted"/>
<name>A0A9R1W5W6_LACSA</name>
<evidence type="ECO:0000313" key="3">
    <source>
        <dbReference type="Proteomes" id="UP000235145"/>
    </source>
</evidence>
<evidence type="ECO:0000313" key="2">
    <source>
        <dbReference type="EMBL" id="KAJ0216518.1"/>
    </source>
</evidence>
<evidence type="ECO:0000256" key="1">
    <source>
        <dbReference type="SAM" id="MobiDB-lite"/>
    </source>
</evidence>
<protein>
    <recommendedName>
        <fullName evidence="4">No apical meristem-associated C-terminal domain-containing protein</fullName>
    </recommendedName>
</protein>
<dbReference type="EMBL" id="NBSK02000003">
    <property type="protein sequence ID" value="KAJ0216518.1"/>
    <property type="molecule type" value="Genomic_DNA"/>
</dbReference>
<reference evidence="2 3" key="1">
    <citation type="journal article" date="2017" name="Nat. Commun.">
        <title>Genome assembly with in vitro proximity ligation data and whole-genome triplication in lettuce.</title>
        <authorList>
            <person name="Reyes-Chin-Wo S."/>
            <person name="Wang Z."/>
            <person name="Yang X."/>
            <person name="Kozik A."/>
            <person name="Arikit S."/>
            <person name="Song C."/>
            <person name="Xia L."/>
            <person name="Froenicke L."/>
            <person name="Lavelle D.O."/>
            <person name="Truco M.J."/>
            <person name="Xia R."/>
            <person name="Zhu S."/>
            <person name="Xu C."/>
            <person name="Xu H."/>
            <person name="Xu X."/>
            <person name="Cox K."/>
            <person name="Korf I."/>
            <person name="Meyers B.C."/>
            <person name="Michelmore R.W."/>
        </authorList>
    </citation>
    <scope>NUCLEOTIDE SEQUENCE [LARGE SCALE GENOMIC DNA]</scope>
    <source>
        <strain evidence="3">cv. Salinas</strain>
        <tissue evidence="2">Seedlings</tissue>
    </source>
</reference>
<dbReference type="PANTHER" id="PTHR45023:SF4">
    <property type="entry name" value="GLYCINE-RICH PROTEIN-RELATED"/>
    <property type="match status" value="1"/>
</dbReference>